<dbReference type="RefSeq" id="WP_128219976.1">
    <property type="nucleotide sequence ID" value="NZ_CP034929.1"/>
</dbReference>
<organism evidence="2 3">
    <name type="scientific">Nocardioides yefusunii</name>
    <dbReference type="NCBI Taxonomy" id="2500546"/>
    <lineage>
        <taxon>Bacteria</taxon>
        <taxon>Bacillati</taxon>
        <taxon>Actinomycetota</taxon>
        <taxon>Actinomycetes</taxon>
        <taxon>Propionibacteriales</taxon>
        <taxon>Nocardioidaceae</taxon>
        <taxon>Nocardioides</taxon>
    </lineage>
</organism>
<accession>A0ABW1QZB5</accession>
<keyword evidence="1" id="KW-0812">Transmembrane</keyword>
<proteinExistence type="predicted"/>
<keyword evidence="1" id="KW-0472">Membrane</keyword>
<reference evidence="3" key="1">
    <citation type="journal article" date="2019" name="Int. J. Syst. Evol. Microbiol.">
        <title>The Global Catalogue of Microorganisms (GCM) 10K type strain sequencing project: providing services to taxonomists for standard genome sequencing and annotation.</title>
        <authorList>
            <consortium name="The Broad Institute Genomics Platform"/>
            <consortium name="The Broad Institute Genome Sequencing Center for Infectious Disease"/>
            <person name="Wu L."/>
            <person name="Ma J."/>
        </authorList>
    </citation>
    <scope>NUCLEOTIDE SEQUENCE [LARGE SCALE GENOMIC DNA]</scope>
    <source>
        <strain evidence="3">DFY28</strain>
    </source>
</reference>
<protein>
    <submittedName>
        <fullName evidence="2">Uncharacterized protein</fullName>
    </submittedName>
</protein>
<name>A0ABW1QZB5_9ACTN</name>
<dbReference type="Proteomes" id="UP001596098">
    <property type="component" value="Unassembled WGS sequence"/>
</dbReference>
<dbReference type="EMBL" id="JBHSQI010000004">
    <property type="protein sequence ID" value="MFC6153738.1"/>
    <property type="molecule type" value="Genomic_DNA"/>
</dbReference>
<evidence type="ECO:0000256" key="1">
    <source>
        <dbReference type="SAM" id="Phobius"/>
    </source>
</evidence>
<evidence type="ECO:0000313" key="2">
    <source>
        <dbReference type="EMBL" id="MFC6153738.1"/>
    </source>
</evidence>
<keyword evidence="1" id="KW-1133">Transmembrane helix</keyword>
<comment type="caution">
    <text evidence="2">The sequence shown here is derived from an EMBL/GenBank/DDBJ whole genome shotgun (WGS) entry which is preliminary data.</text>
</comment>
<gene>
    <name evidence="2" type="ORF">ACFPWU_08695</name>
</gene>
<keyword evidence="3" id="KW-1185">Reference proteome</keyword>
<sequence>MAVLLAVSVLLLLLGAEGDLPGWTYVARGADAVSPSVLEGLGPGIAFVGEGLRESAARWSVAALGWLVLGVLLGSVLGWISGGRRRR</sequence>
<feature type="transmembrane region" description="Helical" evidence="1">
    <location>
        <begin position="59"/>
        <end position="80"/>
    </location>
</feature>
<evidence type="ECO:0000313" key="3">
    <source>
        <dbReference type="Proteomes" id="UP001596098"/>
    </source>
</evidence>